<evidence type="ECO:0000313" key="3">
    <source>
        <dbReference type="Proteomes" id="UP000494363"/>
    </source>
</evidence>
<proteinExistence type="predicted"/>
<keyword evidence="1" id="KW-0812">Transmembrane</keyword>
<evidence type="ECO:0000313" key="2">
    <source>
        <dbReference type="EMBL" id="CAB3762436.1"/>
    </source>
</evidence>
<gene>
    <name evidence="2" type="ORF">LMG29542_04357</name>
</gene>
<accession>A0A6J5EAR1</accession>
<organism evidence="2 3">
    <name type="scientific">Paraburkholderia humisilvae</name>
    <dbReference type="NCBI Taxonomy" id="627669"/>
    <lineage>
        <taxon>Bacteria</taxon>
        <taxon>Pseudomonadati</taxon>
        <taxon>Pseudomonadota</taxon>
        <taxon>Betaproteobacteria</taxon>
        <taxon>Burkholderiales</taxon>
        <taxon>Burkholderiaceae</taxon>
        <taxon>Paraburkholderia</taxon>
    </lineage>
</organism>
<dbReference type="Proteomes" id="UP000494363">
    <property type="component" value="Unassembled WGS sequence"/>
</dbReference>
<keyword evidence="3" id="KW-1185">Reference proteome</keyword>
<keyword evidence="1" id="KW-0472">Membrane</keyword>
<evidence type="ECO:0000256" key="1">
    <source>
        <dbReference type="SAM" id="Phobius"/>
    </source>
</evidence>
<reference evidence="2 3" key="1">
    <citation type="submission" date="2020-04" db="EMBL/GenBank/DDBJ databases">
        <authorList>
            <person name="De Canck E."/>
        </authorList>
    </citation>
    <scope>NUCLEOTIDE SEQUENCE [LARGE SCALE GENOMIC DNA]</scope>
    <source>
        <strain evidence="2 3">LMG 29542</strain>
    </source>
</reference>
<dbReference type="AlphaFoldDB" id="A0A6J5EAR1"/>
<sequence>MLSCPFDALDRIAGCLTLLTAVVLVAGVVWMARAVSDWLSVRRFRRCARVTR</sequence>
<keyword evidence="1" id="KW-1133">Transmembrane helix</keyword>
<dbReference type="EMBL" id="CADIKH010000020">
    <property type="protein sequence ID" value="CAB3762436.1"/>
    <property type="molecule type" value="Genomic_DNA"/>
</dbReference>
<feature type="transmembrane region" description="Helical" evidence="1">
    <location>
        <begin position="12"/>
        <end position="32"/>
    </location>
</feature>
<protein>
    <submittedName>
        <fullName evidence="2">Uncharacterized protein</fullName>
    </submittedName>
</protein>
<name>A0A6J5EAR1_9BURK</name>